<comment type="caution">
    <text evidence="3">The sequence shown here is derived from an EMBL/GenBank/DDBJ whole genome shotgun (WGS) entry which is preliminary data.</text>
</comment>
<feature type="transmembrane region" description="Helical" evidence="1">
    <location>
        <begin position="197"/>
        <end position="215"/>
    </location>
</feature>
<keyword evidence="1" id="KW-1133">Transmembrane helix</keyword>
<keyword evidence="1" id="KW-0812">Transmembrane</keyword>
<dbReference type="InterPro" id="IPR052710">
    <property type="entry name" value="CAAX_protease"/>
</dbReference>
<gene>
    <name evidence="3" type="ORF">GCM10010196_22100</name>
</gene>
<dbReference type="Proteomes" id="UP000610303">
    <property type="component" value="Unassembled WGS sequence"/>
</dbReference>
<dbReference type="GO" id="GO:0080120">
    <property type="term" value="P:CAAX-box protein maturation"/>
    <property type="evidence" value="ECO:0007669"/>
    <property type="project" value="UniProtKB-ARBA"/>
</dbReference>
<feature type="transmembrane region" description="Helical" evidence="1">
    <location>
        <begin position="27"/>
        <end position="49"/>
    </location>
</feature>
<dbReference type="PANTHER" id="PTHR36435:SF1">
    <property type="entry name" value="CAAX AMINO TERMINAL PROTEASE FAMILY PROTEIN"/>
    <property type="match status" value="1"/>
</dbReference>
<keyword evidence="4" id="KW-1185">Reference proteome</keyword>
<keyword evidence="1" id="KW-0472">Membrane</keyword>
<dbReference type="GO" id="GO:0004175">
    <property type="term" value="F:endopeptidase activity"/>
    <property type="evidence" value="ECO:0007669"/>
    <property type="project" value="UniProtKB-ARBA"/>
</dbReference>
<feature type="transmembrane region" description="Helical" evidence="1">
    <location>
        <begin position="255"/>
        <end position="277"/>
    </location>
</feature>
<proteinExistence type="predicted"/>
<dbReference type="RefSeq" id="WP_189085416.1">
    <property type="nucleotide sequence ID" value="NZ_BMRJ01000002.1"/>
</dbReference>
<dbReference type="Pfam" id="PF02517">
    <property type="entry name" value="Rce1-like"/>
    <property type="match status" value="1"/>
</dbReference>
<reference evidence="3" key="1">
    <citation type="journal article" date="2014" name="Int. J. Syst. Evol. Microbiol.">
        <title>Complete genome sequence of Corynebacterium casei LMG S-19264T (=DSM 44701T), isolated from a smear-ripened cheese.</title>
        <authorList>
            <consortium name="US DOE Joint Genome Institute (JGI-PGF)"/>
            <person name="Walter F."/>
            <person name="Albersmeier A."/>
            <person name="Kalinowski J."/>
            <person name="Ruckert C."/>
        </authorList>
    </citation>
    <scope>NUCLEOTIDE SEQUENCE</scope>
    <source>
        <strain evidence="3">JCM 3346</strain>
    </source>
</reference>
<feature type="transmembrane region" description="Helical" evidence="1">
    <location>
        <begin position="131"/>
        <end position="150"/>
    </location>
</feature>
<feature type="transmembrane region" description="Helical" evidence="1">
    <location>
        <begin position="69"/>
        <end position="93"/>
    </location>
</feature>
<dbReference type="PANTHER" id="PTHR36435">
    <property type="entry name" value="SLR1288 PROTEIN"/>
    <property type="match status" value="1"/>
</dbReference>
<evidence type="ECO:0000313" key="4">
    <source>
        <dbReference type="Proteomes" id="UP000610303"/>
    </source>
</evidence>
<dbReference type="AlphaFoldDB" id="A0A918FBI7"/>
<dbReference type="EMBL" id="BMRJ01000002">
    <property type="protein sequence ID" value="GGR27949.1"/>
    <property type="molecule type" value="Genomic_DNA"/>
</dbReference>
<evidence type="ECO:0000313" key="3">
    <source>
        <dbReference type="EMBL" id="GGR27949.1"/>
    </source>
</evidence>
<sequence length="298" mass="31954">MTDAPLADAPVSETRERGWRAFWNRGGWWKALIVVVAYLGVYQLLPLLALPLTRPLMDENVFATPASVFAGLALPVILGSIVLLVFAWSLGWLPRPLFTRQPVRGRWWMWFAPVLVLIPVVLRLFGTDYASYSAGVIVMTFVAGLFIGLSEELVTRGLVVTLMRKAGHAEWAVAAVSALFFSLMHSVNALTGQGIEAVGFTLVYTFAFGILMYLTMRVTGSLIWAMVLHGLTDPTSFLASGGIDKVGGAAPESPLLALTAPATIVLVIGGFLLLIFIRGRATPLAATVAGAEAPASRG</sequence>
<reference evidence="3" key="2">
    <citation type="submission" date="2020-09" db="EMBL/GenBank/DDBJ databases">
        <authorList>
            <person name="Sun Q."/>
            <person name="Ohkuma M."/>
        </authorList>
    </citation>
    <scope>NUCLEOTIDE SEQUENCE</scope>
    <source>
        <strain evidence="3">JCM 3346</strain>
    </source>
</reference>
<feature type="domain" description="CAAX prenyl protease 2/Lysostaphin resistance protein A-like" evidence="2">
    <location>
        <begin position="136"/>
        <end position="233"/>
    </location>
</feature>
<accession>A0A918FBI7</accession>
<evidence type="ECO:0000256" key="1">
    <source>
        <dbReference type="SAM" id="Phobius"/>
    </source>
</evidence>
<feature type="transmembrane region" description="Helical" evidence="1">
    <location>
        <begin position="105"/>
        <end position="125"/>
    </location>
</feature>
<evidence type="ECO:0000259" key="2">
    <source>
        <dbReference type="Pfam" id="PF02517"/>
    </source>
</evidence>
<feature type="transmembrane region" description="Helical" evidence="1">
    <location>
        <begin position="171"/>
        <end position="191"/>
    </location>
</feature>
<name>A0A918FBI7_AGRME</name>
<dbReference type="InterPro" id="IPR003675">
    <property type="entry name" value="Rce1/LyrA-like_dom"/>
</dbReference>
<protein>
    <recommendedName>
        <fullName evidence="2">CAAX prenyl protease 2/Lysostaphin resistance protein A-like domain-containing protein</fullName>
    </recommendedName>
</protein>
<organism evidence="3 4">
    <name type="scientific">Agromyces mediolanus</name>
    <name type="common">Corynebacterium mediolanum</name>
    <dbReference type="NCBI Taxonomy" id="41986"/>
    <lineage>
        <taxon>Bacteria</taxon>
        <taxon>Bacillati</taxon>
        <taxon>Actinomycetota</taxon>
        <taxon>Actinomycetes</taxon>
        <taxon>Micrococcales</taxon>
        <taxon>Microbacteriaceae</taxon>
        <taxon>Agromyces</taxon>
    </lineage>
</organism>